<sequence>MSKSIIQLVDELPTGGITVSALRSLDFVAPGEWHNLVGFKNTVMAVTGEDDPGLIQDISERALWLYNDQDQGYQRAIWLFQTIDSADAAIGAAALANKIGEKISFLGFLNQLTPKADTVQTIDLCLKVVVELVAFCQINGIPGDSIGDFLGSLANYGKESMIRMAGLVCFDGLIPLGPDFIQKASSNLAGLSPSSLEQNDTFKKISTLIPGGSSAGKLDFIGQTFGSVQGWMGNLVSSRGLNPQNVVSNLQSFVEIADDKLDYLAAFLDMATNYYEHTGTQTVARCL</sequence>
<feature type="non-terminal residue" evidence="1">
    <location>
        <position position="287"/>
    </location>
</feature>
<accession>A0AAE3GQ98</accession>
<keyword evidence="2" id="KW-1185">Reference proteome</keyword>
<comment type="caution">
    <text evidence="1">The sequence shown here is derived from an EMBL/GenBank/DDBJ whole genome shotgun (WGS) entry which is preliminary data.</text>
</comment>
<proteinExistence type="predicted"/>
<reference evidence="1" key="1">
    <citation type="submission" date="2022-06" db="EMBL/GenBank/DDBJ databases">
        <title>New cyanobacteria of genus Symplocastrum in benthos of Lake Baikal.</title>
        <authorList>
            <person name="Sorokovikova E."/>
            <person name="Tikhonova I."/>
            <person name="Krasnopeev A."/>
            <person name="Evseev P."/>
            <person name="Gladkikh A."/>
            <person name="Belykh O."/>
        </authorList>
    </citation>
    <scope>NUCLEOTIDE SEQUENCE</scope>
    <source>
        <strain evidence="1">BBK-W-15</strain>
    </source>
</reference>
<gene>
    <name evidence="1" type="ORF">NJ959_09785</name>
</gene>
<dbReference type="Proteomes" id="UP001204953">
    <property type="component" value="Unassembled WGS sequence"/>
</dbReference>
<dbReference type="AlphaFoldDB" id="A0AAE3GQ98"/>
<evidence type="ECO:0000313" key="2">
    <source>
        <dbReference type="Proteomes" id="UP001204953"/>
    </source>
</evidence>
<protein>
    <submittedName>
        <fullName evidence="1">Uncharacterized protein</fullName>
    </submittedName>
</protein>
<dbReference type="EMBL" id="JAMZMM010000073">
    <property type="protein sequence ID" value="MCP2728756.1"/>
    <property type="molecule type" value="Genomic_DNA"/>
</dbReference>
<evidence type="ECO:0000313" key="1">
    <source>
        <dbReference type="EMBL" id="MCP2728756.1"/>
    </source>
</evidence>
<name>A0AAE3GQ98_9CYAN</name>
<organism evidence="1 2">
    <name type="scientific">Limnofasciculus baicalensis BBK-W-15</name>
    <dbReference type="NCBI Taxonomy" id="2699891"/>
    <lineage>
        <taxon>Bacteria</taxon>
        <taxon>Bacillati</taxon>
        <taxon>Cyanobacteriota</taxon>
        <taxon>Cyanophyceae</taxon>
        <taxon>Coleofasciculales</taxon>
        <taxon>Coleofasciculaceae</taxon>
        <taxon>Limnofasciculus</taxon>
        <taxon>Limnofasciculus baicalensis</taxon>
    </lineage>
</organism>
<dbReference type="RefSeq" id="WP_254011550.1">
    <property type="nucleotide sequence ID" value="NZ_JAMZMM010000073.1"/>
</dbReference>